<feature type="domain" description="DNA-binding transcriptional repressor CapW C-terminal dimerisation" evidence="2">
    <location>
        <begin position="204"/>
        <end position="273"/>
    </location>
</feature>
<dbReference type="EMBL" id="QJSY01000004">
    <property type="protein sequence ID" value="PYE60213.1"/>
    <property type="molecule type" value="Genomic_DNA"/>
</dbReference>
<accession>A0ABX5PRJ6</accession>
<evidence type="ECO:0000313" key="5">
    <source>
        <dbReference type="Proteomes" id="UP000247584"/>
    </source>
</evidence>
<evidence type="ECO:0000259" key="2">
    <source>
        <dbReference type="Pfam" id="PF26107"/>
    </source>
</evidence>
<dbReference type="InterPro" id="IPR059019">
    <property type="entry name" value="WHD_CapW"/>
</dbReference>
<sequence length="279" mass="32270">MINGGLNTKEVRLKAIEMFAYWEGGVNASTLAKLFKVTISNITKSFTEYRDLYPNSLKYNKSLKQYEPTSSFTCHYIDETWQEYVAFLRINSQVYKSDYWGALAVDFGPLHTGNVDPKIVRVVTQAINKKLSVKATYYSLTNPNGIERIIHPIALADSGVRWHCRAYDEYRSEFRDFHLGRITAAELNEPSEVEYEQDEAWMTMIKLKIAPQPALTEPQKQVIMMDKGKGDSFTVEVRAAMAEYYIQYHLIDKEIREGNPLVRPLYLENYDEVKAWLFG</sequence>
<evidence type="ECO:0000313" key="4">
    <source>
        <dbReference type="EMBL" id="PYE60213.1"/>
    </source>
</evidence>
<proteinExistence type="predicted"/>
<organism evidence="4 5">
    <name type="scientific">Shewanella chilikensis</name>
    <dbReference type="NCBI Taxonomy" id="558541"/>
    <lineage>
        <taxon>Bacteria</taxon>
        <taxon>Pseudomonadati</taxon>
        <taxon>Pseudomonadota</taxon>
        <taxon>Gammaproteobacteria</taxon>
        <taxon>Alteromonadales</taxon>
        <taxon>Shewanellaceae</taxon>
        <taxon>Shewanella</taxon>
    </lineage>
</organism>
<dbReference type="Pfam" id="PF26109">
    <property type="entry name" value="WHD_BrxR"/>
    <property type="match status" value="1"/>
</dbReference>
<gene>
    <name evidence="4" type="ORF">C8J23_10473</name>
</gene>
<protein>
    <submittedName>
        <fullName evidence="4">WYL domain-containing protein</fullName>
    </submittedName>
</protein>
<dbReference type="InterPro" id="IPR026881">
    <property type="entry name" value="WYL_dom"/>
</dbReference>
<feature type="domain" description="WYL" evidence="1">
    <location>
        <begin position="119"/>
        <end position="186"/>
    </location>
</feature>
<dbReference type="InterPro" id="IPR059020">
    <property type="entry name" value="CapW_CTD"/>
</dbReference>
<dbReference type="Proteomes" id="UP000247584">
    <property type="component" value="Unassembled WGS sequence"/>
</dbReference>
<evidence type="ECO:0000259" key="3">
    <source>
        <dbReference type="Pfam" id="PF26109"/>
    </source>
</evidence>
<reference evidence="4 5" key="1">
    <citation type="submission" date="2018-06" db="EMBL/GenBank/DDBJ databases">
        <title>Genomic Encyclopedia of Type Strains, Phase III (KMG-III): the genomes of soil and plant-associated and newly described type strains.</title>
        <authorList>
            <person name="Whitman W."/>
        </authorList>
    </citation>
    <scope>NUCLEOTIDE SEQUENCE [LARGE SCALE GENOMIC DNA]</scope>
    <source>
        <strain evidence="4 5">JC5</strain>
    </source>
</reference>
<dbReference type="Pfam" id="PF26107">
    <property type="entry name" value="BrxR_CTD"/>
    <property type="match status" value="1"/>
</dbReference>
<evidence type="ECO:0000259" key="1">
    <source>
        <dbReference type="Pfam" id="PF13280"/>
    </source>
</evidence>
<name>A0ABX5PRJ6_9GAMM</name>
<dbReference type="RefSeq" id="WP_101052579.1">
    <property type="nucleotide sequence ID" value="NZ_BMXX01000001.1"/>
</dbReference>
<comment type="caution">
    <text evidence="4">The sequence shown here is derived from an EMBL/GenBank/DDBJ whole genome shotgun (WGS) entry which is preliminary data.</text>
</comment>
<keyword evidence="5" id="KW-1185">Reference proteome</keyword>
<dbReference type="Pfam" id="PF13280">
    <property type="entry name" value="WYL"/>
    <property type="match status" value="1"/>
</dbReference>
<dbReference type="PROSITE" id="PS52050">
    <property type="entry name" value="WYL"/>
    <property type="match status" value="1"/>
</dbReference>
<feature type="domain" description="DNA-binding transcriptional repressor CapW winged helix-turn-helix" evidence="3">
    <location>
        <begin position="10"/>
        <end position="89"/>
    </location>
</feature>
<dbReference type="InterPro" id="IPR016634">
    <property type="entry name" value="CapW-like"/>
</dbReference>
<dbReference type="PIRSF" id="PIRSF015558">
    <property type="entry name" value="Txn_reg_DeoR_prd"/>
    <property type="match status" value="1"/>
</dbReference>